<dbReference type="PANTHER" id="PTHR47173:SF2">
    <property type="entry name" value="PROTEIN DR1 HOMOLOG ISOFORM X1"/>
    <property type="match status" value="1"/>
</dbReference>
<dbReference type="InterPro" id="IPR044255">
    <property type="entry name" value="Dr1-like"/>
</dbReference>
<dbReference type="HOGENOM" id="CLU_848299_0_0_1"/>
<dbReference type="Gene3D" id="1.10.20.10">
    <property type="entry name" value="Histone, subunit A"/>
    <property type="match status" value="1"/>
</dbReference>
<dbReference type="InterPro" id="IPR009072">
    <property type="entry name" value="Histone-fold"/>
</dbReference>
<dbReference type="AlphaFoldDB" id="A0A0D3GZR7"/>
<accession>A0A0D3GZR7</accession>
<name>A0A0D3GZR7_9ORYZ</name>
<dbReference type="eggNOG" id="KOG0871">
    <property type="taxonomic scope" value="Eukaryota"/>
</dbReference>
<organism evidence="3">
    <name type="scientific">Oryza barthii</name>
    <dbReference type="NCBI Taxonomy" id="65489"/>
    <lineage>
        <taxon>Eukaryota</taxon>
        <taxon>Viridiplantae</taxon>
        <taxon>Streptophyta</taxon>
        <taxon>Embryophyta</taxon>
        <taxon>Tracheophyta</taxon>
        <taxon>Spermatophyta</taxon>
        <taxon>Magnoliopsida</taxon>
        <taxon>Liliopsida</taxon>
        <taxon>Poales</taxon>
        <taxon>Poaceae</taxon>
        <taxon>BOP clade</taxon>
        <taxon>Oryzoideae</taxon>
        <taxon>Oryzeae</taxon>
        <taxon>Oryzinae</taxon>
        <taxon>Oryza</taxon>
    </lineage>
</organism>
<reference evidence="3" key="2">
    <citation type="submission" date="2015-03" db="UniProtKB">
        <authorList>
            <consortium name="EnsemblPlants"/>
        </authorList>
    </citation>
    <scope>IDENTIFICATION</scope>
</reference>
<dbReference type="PANTHER" id="PTHR47173">
    <property type="entry name" value="PROTEIN DR1 HOMOLOG"/>
    <property type="match status" value="1"/>
</dbReference>
<dbReference type="PaxDb" id="65489-OBART08G13190.1"/>
<dbReference type="STRING" id="65489.A0A0D3GZR7"/>
<dbReference type="Proteomes" id="UP000026960">
    <property type="component" value="Chromosome 8"/>
</dbReference>
<dbReference type="Pfam" id="PF00808">
    <property type="entry name" value="CBFD_NFYB_HMF"/>
    <property type="match status" value="1"/>
</dbReference>
<dbReference type="InterPro" id="IPR003958">
    <property type="entry name" value="CBFA_NFYB_domain"/>
</dbReference>
<feature type="region of interest" description="Disordered" evidence="1">
    <location>
        <begin position="250"/>
        <end position="269"/>
    </location>
</feature>
<sequence>MDPMDIVGKSKEDVSLPKLARDAQDLLVECCVEFINLLSSESNEVCSREDKKTIAPEHVLRALQDLGFREYIEEVQAAYEHHKHDTLDSPKASKFTGVEMTEEQAVAEQQRMSQNLKRSSKHNSYHSLSCTLNHSNPCSLNFSSIHNHNNSPHSCFLSNSCCILNRSKLRSLNFRSTLNHSSPHSCNRNLSSTSNHSCPHNCSRNLSSPHNRSSPHSCSLNFSSILNHNNSPHSCSRNLSSISNRSCSRSRRQSCNHSHNRKQNMAWTGPIRSQISLGLNPSTLAIQSPLPPSLSSLELEESGAVPATSGLSFLSHATAALGRTGHCA</sequence>
<proteinExistence type="predicted"/>
<evidence type="ECO:0000313" key="3">
    <source>
        <dbReference type="EnsemblPlants" id="OBART08G13190.1"/>
    </source>
</evidence>
<protein>
    <recommendedName>
        <fullName evidence="2">Transcription factor CBF/NF-Y/archaeal histone domain-containing protein</fullName>
    </recommendedName>
</protein>
<dbReference type="SUPFAM" id="SSF47113">
    <property type="entry name" value="Histone-fold"/>
    <property type="match status" value="1"/>
</dbReference>
<evidence type="ECO:0000256" key="1">
    <source>
        <dbReference type="SAM" id="MobiDB-lite"/>
    </source>
</evidence>
<evidence type="ECO:0000259" key="2">
    <source>
        <dbReference type="Pfam" id="PF00808"/>
    </source>
</evidence>
<feature type="domain" description="Transcription factor CBF/NF-Y/archaeal histone" evidence="2">
    <location>
        <begin position="13"/>
        <end position="63"/>
    </location>
</feature>
<dbReference type="CDD" id="cd22905">
    <property type="entry name" value="HFD_Dr1"/>
    <property type="match status" value="1"/>
</dbReference>
<evidence type="ECO:0000313" key="4">
    <source>
        <dbReference type="Proteomes" id="UP000026960"/>
    </source>
</evidence>
<dbReference type="Gramene" id="OBART08G13190.1">
    <property type="protein sequence ID" value="OBART08G13190.1"/>
    <property type="gene ID" value="OBART08G13190"/>
</dbReference>
<dbReference type="GO" id="GO:0046982">
    <property type="term" value="F:protein heterodimerization activity"/>
    <property type="evidence" value="ECO:0007669"/>
    <property type="project" value="InterPro"/>
</dbReference>
<reference evidence="3" key="1">
    <citation type="journal article" date="2009" name="Rice">
        <title>De Novo Next Generation Sequencing of Plant Genomes.</title>
        <authorList>
            <person name="Rounsley S."/>
            <person name="Marri P.R."/>
            <person name="Yu Y."/>
            <person name="He R."/>
            <person name="Sisneros N."/>
            <person name="Goicoechea J.L."/>
            <person name="Lee S.J."/>
            <person name="Angelova A."/>
            <person name="Kudrna D."/>
            <person name="Luo M."/>
            <person name="Affourtit J."/>
            <person name="Desany B."/>
            <person name="Knight J."/>
            <person name="Niazi F."/>
            <person name="Egholm M."/>
            <person name="Wing R.A."/>
        </authorList>
    </citation>
    <scope>NUCLEOTIDE SEQUENCE [LARGE SCALE GENOMIC DNA]</scope>
    <source>
        <strain evidence="3">cv. IRGC 105608</strain>
    </source>
</reference>
<dbReference type="EnsemblPlants" id="OBART08G13190.1">
    <property type="protein sequence ID" value="OBART08G13190.1"/>
    <property type="gene ID" value="OBART08G13190"/>
</dbReference>
<feature type="compositionally biased region" description="Basic residues" evidence="1">
    <location>
        <begin position="250"/>
        <end position="262"/>
    </location>
</feature>
<keyword evidence="4" id="KW-1185">Reference proteome</keyword>